<dbReference type="STRING" id="485916.Dtox_3980"/>
<dbReference type="InterPro" id="IPR029044">
    <property type="entry name" value="Nucleotide-diphossugar_trans"/>
</dbReference>
<organism evidence="2 3">
    <name type="scientific">Desulfofarcimen acetoxidans (strain ATCC 49208 / DSM 771 / KCTC 5769 / VKM B-1644 / 5575)</name>
    <name type="common">Desulfotomaculum acetoxidans</name>
    <dbReference type="NCBI Taxonomy" id="485916"/>
    <lineage>
        <taxon>Bacteria</taxon>
        <taxon>Bacillati</taxon>
        <taxon>Bacillota</taxon>
        <taxon>Clostridia</taxon>
        <taxon>Eubacteriales</taxon>
        <taxon>Peptococcaceae</taxon>
        <taxon>Desulfofarcimen</taxon>
    </lineage>
</organism>
<keyword evidence="1" id="KW-1133">Transmembrane helix</keyword>
<name>C8VY44_DESAS</name>
<dbReference type="KEGG" id="dae:Dtox_3980"/>
<gene>
    <name evidence="2" type="ordered locus">Dtox_3980</name>
</gene>
<protein>
    <recommendedName>
        <fullName evidence="4">Glycosyltransferase 2-like domain-containing protein</fullName>
    </recommendedName>
</protein>
<evidence type="ECO:0000313" key="3">
    <source>
        <dbReference type="Proteomes" id="UP000002217"/>
    </source>
</evidence>
<keyword evidence="1" id="KW-0472">Membrane</keyword>
<dbReference type="Gene3D" id="3.90.550.10">
    <property type="entry name" value="Spore Coat Polysaccharide Biosynthesis Protein SpsA, Chain A"/>
    <property type="match status" value="1"/>
</dbReference>
<dbReference type="SUPFAM" id="SSF53448">
    <property type="entry name" value="Nucleotide-diphospho-sugar transferases"/>
    <property type="match status" value="1"/>
</dbReference>
<evidence type="ECO:0000313" key="2">
    <source>
        <dbReference type="EMBL" id="ACV64673.1"/>
    </source>
</evidence>
<dbReference type="EMBL" id="CP001720">
    <property type="protein sequence ID" value="ACV64673.1"/>
    <property type="molecule type" value="Genomic_DNA"/>
</dbReference>
<dbReference type="CDD" id="cd00761">
    <property type="entry name" value="Glyco_tranf_GTA_type"/>
    <property type="match status" value="1"/>
</dbReference>
<accession>C8VY44</accession>
<sequence>MPKGFINISPSHCRLHNLQYGEVKDFMHIAKITLVLFAAFLSYWAIRGMCVYRKSILMKTPVKLVVLVKDQEEGIEFFIRRIMAARHRHLGAVELQVIDTGSQDDTVQILKRMSAMFNFQMNIISDENKSCCPQVAEDKDGKVFYLDIRGMSSRQLARMPLFQQLLTQRER</sequence>
<proteinExistence type="predicted"/>
<keyword evidence="3" id="KW-1185">Reference proteome</keyword>
<reference evidence="2 3" key="1">
    <citation type="journal article" date="2009" name="Stand. Genomic Sci.">
        <title>Complete genome sequence of Desulfotomaculum acetoxidans type strain (5575).</title>
        <authorList>
            <person name="Spring S."/>
            <person name="Lapidus A."/>
            <person name="Schroder M."/>
            <person name="Gleim D."/>
            <person name="Sims D."/>
            <person name="Meincke L."/>
            <person name="Glavina Del Rio T."/>
            <person name="Tice H."/>
            <person name="Copeland A."/>
            <person name="Cheng J.F."/>
            <person name="Lucas S."/>
            <person name="Chen F."/>
            <person name="Nolan M."/>
            <person name="Bruce D."/>
            <person name="Goodwin L."/>
            <person name="Pitluck S."/>
            <person name="Ivanova N."/>
            <person name="Mavromatis K."/>
            <person name="Mikhailova N."/>
            <person name="Pati A."/>
            <person name="Chen A."/>
            <person name="Palaniappan K."/>
            <person name="Land M."/>
            <person name="Hauser L."/>
            <person name="Chang Y.J."/>
            <person name="Jeffries C.D."/>
            <person name="Chain P."/>
            <person name="Saunders E."/>
            <person name="Brettin T."/>
            <person name="Detter J.C."/>
            <person name="Goker M."/>
            <person name="Bristow J."/>
            <person name="Eisen J.A."/>
            <person name="Markowitz V."/>
            <person name="Hugenholtz P."/>
            <person name="Kyrpides N.C."/>
            <person name="Klenk H.P."/>
            <person name="Han C."/>
        </authorList>
    </citation>
    <scope>NUCLEOTIDE SEQUENCE [LARGE SCALE GENOMIC DNA]</scope>
    <source>
        <strain evidence="3">ATCC 49208 / DSM 771 / VKM B-1644</strain>
    </source>
</reference>
<keyword evidence="1" id="KW-0812">Transmembrane</keyword>
<dbReference type="HOGENOM" id="CLU_1560460_0_0_9"/>
<dbReference type="Proteomes" id="UP000002217">
    <property type="component" value="Chromosome"/>
</dbReference>
<evidence type="ECO:0008006" key="4">
    <source>
        <dbReference type="Google" id="ProtNLM"/>
    </source>
</evidence>
<feature type="transmembrane region" description="Helical" evidence="1">
    <location>
        <begin position="26"/>
        <end position="46"/>
    </location>
</feature>
<dbReference type="AlphaFoldDB" id="C8VY44"/>
<evidence type="ECO:0000256" key="1">
    <source>
        <dbReference type="SAM" id="Phobius"/>
    </source>
</evidence>